<proteinExistence type="predicted"/>
<keyword evidence="1" id="KW-0812">Transmembrane</keyword>
<sequence>MGNLDRKSLLLLTGGCAVAAFGVWLGSIAGGFLALALVGMSVCGVVALGLRGLLHRLSGQTLMVDGILLVGILACLSLEQSALVVNMVFAALAVFLCADVAAWFRQWRGSLSDGAVAGRGVVASFVVQLVLGVALLLGVGIVAFASGVGPWRWPLAVVLSLLCVCL</sequence>
<feature type="transmembrane region" description="Helical" evidence="1">
    <location>
        <begin position="85"/>
        <end position="104"/>
    </location>
</feature>
<evidence type="ECO:0000256" key="1">
    <source>
        <dbReference type="SAM" id="Phobius"/>
    </source>
</evidence>
<dbReference type="AlphaFoldDB" id="A0A938WQ16"/>
<keyword evidence="1" id="KW-1133">Transmembrane helix</keyword>
<feature type="non-terminal residue" evidence="2">
    <location>
        <position position="166"/>
    </location>
</feature>
<name>A0A938WQ16_9BACT</name>
<feature type="transmembrane region" description="Helical" evidence="1">
    <location>
        <begin position="116"/>
        <end position="145"/>
    </location>
</feature>
<reference evidence="2 3" key="1">
    <citation type="journal article" date="2021" name="Sci. Rep.">
        <title>The distribution of antibiotic resistance genes in chicken gut microbiota commensals.</title>
        <authorList>
            <person name="Juricova H."/>
            <person name="Matiasovicova J."/>
            <person name="Kubasova T."/>
            <person name="Cejkova D."/>
            <person name="Rychlik I."/>
        </authorList>
    </citation>
    <scope>NUCLEOTIDE SEQUENCE [LARGE SCALE GENOMIC DNA]</scope>
    <source>
        <strain evidence="2 3">An819</strain>
    </source>
</reference>
<dbReference type="Proteomes" id="UP000764045">
    <property type="component" value="Unassembled WGS sequence"/>
</dbReference>
<evidence type="ECO:0000313" key="2">
    <source>
        <dbReference type="EMBL" id="MBM6662826.1"/>
    </source>
</evidence>
<gene>
    <name evidence="2" type="ORF">H6B30_13920</name>
</gene>
<dbReference type="RefSeq" id="WP_205111612.1">
    <property type="nucleotide sequence ID" value="NZ_JACJJL010000030.1"/>
</dbReference>
<evidence type="ECO:0000313" key="3">
    <source>
        <dbReference type="Proteomes" id="UP000764045"/>
    </source>
</evidence>
<keyword evidence="3" id="KW-1185">Reference proteome</keyword>
<feature type="transmembrane region" description="Helical" evidence="1">
    <location>
        <begin position="32"/>
        <end position="50"/>
    </location>
</feature>
<comment type="caution">
    <text evidence="2">The sequence shown here is derived from an EMBL/GenBank/DDBJ whole genome shotgun (WGS) entry which is preliminary data.</text>
</comment>
<keyword evidence="1" id="KW-0472">Membrane</keyword>
<organism evidence="2 3">
    <name type="scientific">Marseilla massiliensis</name>
    <dbReference type="NCBI Taxonomy" id="1841864"/>
    <lineage>
        <taxon>Bacteria</taxon>
        <taxon>Pseudomonadati</taxon>
        <taxon>Bacteroidota</taxon>
        <taxon>Bacteroidia</taxon>
        <taxon>Bacteroidales</taxon>
        <taxon>Prevotellaceae</taxon>
        <taxon>Marseilla</taxon>
    </lineage>
</organism>
<protein>
    <submittedName>
        <fullName evidence="2">Uncharacterized protein</fullName>
    </submittedName>
</protein>
<dbReference type="EMBL" id="JACJJL010000030">
    <property type="protein sequence ID" value="MBM6662826.1"/>
    <property type="molecule type" value="Genomic_DNA"/>
</dbReference>
<feature type="transmembrane region" description="Helical" evidence="1">
    <location>
        <begin position="62"/>
        <end position="79"/>
    </location>
</feature>
<accession>A0A938WQ16</accession>
<feature type="transmembrane region" description="Helical" evidence="1">
    <location>
        <begin position="9"/>
        <end position="26"/>
    </location>
</feature>